<dbReference type="CTD" id="20199374"/>
<evidence type="ECO:0000259" key="2">
    <source>
        <dbReference type="PROSITE" id="PS50835"/>
    </source>
</evidence>
<gene>
    <name evidence="4" type="primary">20199374</name>
    <name evidence="3" type="ORF">HELRODRAFT_161947</name>
</gene>
<dbReference type="PROSITE" id="PS50835">
    <property type="entry name" value="IG_LIKE"/>
    <property type="match status" value="2"/>
</dbReference>
<reference evidence="4" key="3">
    <citation type="submission" date="2015-06" db="UniProtKB">
        <authorList>
            <consortium name="EnsemblMetazoa"/>
        </authorList>
    </citation>
    <scope>IDENTIFICATION</scope>
</reference>
<proteinExistence type="predicted"/>
<organism evidence="4 5">
    <name type="scientific">Helobdella robusta</name>
    <name type="common">Californian leech</name>
    <dbReference type="NCBI Taxonomy" id="6412"/>
    <lineage>
        <taxon>Eukaryota</taxon>
        <taxon>Metazoa</taxon>
        <taxon>Spiralia</taxon>
        <taxon>Lophotrochozoa</taxon>
        <taxon>Annelida</taxon>
        <taxon>Clitellata</taxon>
        <taxon>Hirudinea</taxon>
        <taxon>Rhynchobdellida</taxon>
        <taxon>Glossiphoniidae</taxon>
        <taxon>Helobdella</taxon>
    </lineage>
</organism>
<evidence type="ECO:0000313" key="3">
    <source>
        <dbReference type="EMBL" id="ESO02657.1"/>
    </source>
</evidence>
<dbReference type="EnsemblMetazoa" id="HelroT161947">
    <property type="protein sequence ID" value="HelroP161947"/>
    <property type="gene ID" value="HelroG161947"/>
</dbReference>
<dbReference type="AlphaFoldDB" id="T1ES24"/>
<evidence type="ECO:0000313" key="4">
    <source>
        <dbReference type="EnsemblMetazoa" id="HelroP161947"/>
    </source>
</evidence>
<evidence type="ECO:0000313" key="5">
    <source>
        <dbReference type="Proteomes" id="UP000015101"/>
    </source>
</evidence>
<feature type="domain" description="Ig-like" evidence="2">
    <location>
        <begin position="162"/>
        <end position="285"/>
    </location>
</feature>
<protein>
    <recommendedName>
        <fullName evidence="2">Ig-like domain-containing protein</fullName>
    </recommendedName>
</protein>
<dbReference type="EMBL" id="AMQM01000980">
    <property type="status" value="NOT_ANNOTATED_CDS"/>
    <property type="molecule type" value="Genomic_DNA"/>
</dbReference>
<keyword evidence="1" id="KW-0472">Membrane</keyword>
<dbReference type="KEGG" id="hro:HELRODRAFT_161947"/>
<dbReference type="RefSeq" id="XP_009020065.1">
    <property type="nucleotide sequence ID" value="XM_009021817.1"/>
</dbReference>
<keyword evidence="5" id="KW-1185">Reference proteome</keyword>
<accession>T1ES24</accession>
<reference evidence="5" key="1">
    <citation type="submission" date="2012-12" db="EMBL/GenBank/DDBJ databases">
        <authorList>
            <person name="Hellsten U."/>
            <person name="Grimwood J."/>
            <person name="Chapman J.A."/>
            <person name="Shapiro H."/>
            <person name="Aerts A."/>
            <person name="Otillar R.P."/>
            <person name="Terry A.Y."/>
            <person name="Boore J.L."/>
            <person name="Simakov O."/>
            <person name="Marletaz F."/>
            <person name="Cho S.-J."/>
            <person name="Edsinger-Gonzales E."/>
            <person name="Havlak P."/>
            <person name="Kuo D.-H."/>
            <person name="Larsson T."/>
            <person name="Lv J."/>
            <person name="Arendt D."/>
            <person name="Savage R."/>
            <person name="Osoegawa K."/>
            <person name="de Jong P."/>
            <person name="Lindberg D.R."/>
            <person name="Seaver E.C."/>
            <person name="Weisblat D.A."/>
            <person name="Putnam N.H."/>
            <person name="Grigoriev I.V."/>
            <person name="Rokhsar D.S."/>
        </authorList>
    </citation>
    <scope>NUCLEOTIDE SEQUENCE</scope>
</reference>
<dbReference type="InParanoid" id="T1ES24"/>
<name>T1ES24_HELRO</name>
<evidence type="ECO:0000256" key="1">
    <source>
        <dbReference type="SAM" id="Phobius"/>
    </source>
</evidence>
<dbReference type="EMBL" id="KB096742">
    <property type="protein sequence ID" value="ESO02657.1"/>
    <property type="molecule type" value="Genomic_DNA"/>
</dbReference>
<dbReference type="GeneID" id="20199374"/>
<feature type="transmembrane region" description="Helical" evidence="1">
    <location>
        <begin position="643"/>
        <end position="668"/>
    </location>
</feature>
<sequence length="685" mass="77457">MSITANGEKVASNTVELHLSYEKQNCDATLYYSTPGLQEIICTIELYGDFANFVYHSKFLVNLTANLGNTATLFSTMINAGRECVDGAAYRCSGSNVSINFYVWVCFQYRNTNISEANGPLFYRTVNDLLYLHWFGQYRCNCSIQNTDIRSSLVINGSKKCPYNSNNFTIDVSDGPVWLGKEIVLTCSVSVMFPSEVAKIKMLWLSAFGKHSRTRLNNEKIIYKGSVTITAKYRKDSSERPTCGVIVEEGNEILIENYTMNMAELQEEGKSTYSCALSRRSDNLPVKIAWMCSYFVDIPIKGLDFSAYYQASDDKLYLLWDGVYTCKCSTIVENYRRARVWPLSSKTCPFHRHKAQIELLFSRDLLIMSYTRNNMETGCKKEAWRFLGSSSTPDPNQKSTPYIAGLYTNSECANFPGTVCYLAVLFCDLDTTINVTRSAIEIGQNFTVSCTASYYFGGNNYVKASLTLEFVELPGPVKCHLEYNPATQKHSCSVVQVLKSRSFNSQIISCTLNVTFFNTYMMTKDRAEINLISKPMEKLMIMLVEMCENNRTTYNCSTDGGPTPKRISWSCEKINGSKINSDDSKSLYFYNDTDLHLLEYGQYHCTCAAFKIKNLKNEEQKLEVKEVLNAFRYEMASGVGRSWQGLMIGGFTAFTLGVVGIILTGIYMRLSRDDSHGYLDDHCDN</sequence>
<reference evidence="3 5" key="2">
    <citation type="journal article" date="2013" name="Nature">
        <title>Insights into bilaterian evolution from three spiralian genomes.</title>
        <authorList>
            <person name="Simakov O."/>
            <person name="Marletaz F."/>
            <person name="Cho S.J."/>
            <person name="Edsinger-Gonzales E."/>
            <person name="Havlak P."/>
            <person name="Hellsten U."/>
            <person name="Kuo D.H."/>
            <person name="Larsson T."/>
            <person name="Lv J."/>
            <person name="Arendt D."/>
            <person name="Savage R."/>
            <person name="Osoegawa K."/>
            <person name="de Jong P."/>
            <person name="Grimwood J."/>
            <person name="Chapman J.A."/>
            <person name="Shapiro H."/>
            <person name="Aerts A."/>
            <person name="Otillar R.P."/>
            <person name="Terry A.Y."/>
            <person name="Boore J.L."/>
            <person name="Grigoriev I.V."/>
            <person name="Lindberg D.R."/>
            <person name="Seaver E.C."/>
            <person name="Weisblat D.A."/>
            <person name="Putnam N.H."/>
            <person name="Rokhsar D.S."/>
        </authorList>
    </citation>
    <scope>NUCLEOTIDE SEQUENCE</scope>
</reference>
<dbReference type="InterPro" id="IPR007110">
    <property type="entry name" value="Ig-like_dom"/>
</dbReference>
<keyword evidence="1" id="KW-0812">Transmembrane</keyword>
<dbReference type="Proteomes" id="UP000015101">
    <property type="component" value="Unassembled WGS sequence"/>
</dbReference>
<feature type="domain" description="Ig-like" evidence="2">
    <location>
        <begin position="535"/>
        <end position="623"/>
    </location>
</feature>
<dbReference type="HOGENOM" id="CLU_401862_0_0_1"/>
<keyword evidence="1" id="KW-1133">Transmembrane helix</keyword>